<name>A0A7C9IP52_9BACT</name>
<evidence type="ECO:0008006" key="4">
    <source>
        <dbReference type="Google" id="ProtNLM"/>
    </source>
</evidence>
<sequence>MKLKVAFGFLFALILTSSIAWAGGKVPSLVGKWNVESSGGMMLNGEKEGKETHWTAGQKALKGQIDITSQEDRFVVGTYTSARGSEKFIAMITPDGKYMYASDTDGFFDCKIANKDKLEIVYRHVKATDSVVATSVAKRQK</sequence>
<proteinExistence type="predicted"/>
<feature type="chain" id="PRO_5028845490" description="TIGR03067 domain-containing protein" evidence="1">
    <location>
        <begin position="23"/>
        <end position="141"/>
    </location>
</feature>
<organism evidence="2 3">
    <name type="scientific">Solidesulfovibrio aerotolerans</name>
    <dbReference type="NCBI Taxonomy" id="295255"/>
    <lineage>
        <taxon>Bacteria</taxon>
        <taxon>Pseudomonadati</taxon>
        <taxon>Thermodesulfobacteriota</taxon>
        <taxon>Desulfovibrionia</taxon>
        <taxon>Desulfovibrionales</taxon>
        <taxon>Desulfovibrionaceae</taxon>
        <taxon>Solidesulfovibrio</taxon>
    </lineage>
</organism>
<reference evidence="2 3" key="1">
    <citation type="submission" date="2020-01" db="EMBL/GenBank/DDBJ databases">
        <title>Genome sequence of Desulfovibrio aerotolerans DSM 16695(T).</title>
        <authorList>
            <person name="Karnachuk O."/>
            <person name="Avakyan M."/>
            <person name="Mardanov A."/>
            <person name="Kadnikov V."/>
            <person name="Ravin N."/>
        </authorList>
    </citation>
    <scope>NUCLEOTIDE SEQUENCE [LARGE SCALE GENOMIC DNA]</scope>
    <source>
        <strain evidence="2 3">DSM 16695</strain>
    </source>
</reference>
<accession>A0A7C9IP52</accession>
<gene>
    <name evidence="2" type="ORF">GTA51_11335</name>
</gene>
<dbReference type="OrthoDB" id="5454814at2"/>
<comment type="caution">
    <text evidence="2">The sequence shown here is derived from an EMBL/GenBank/DDBJ whole genome shotgun (WGS) entry which is preliminary data.</text>
</comment>
<protein>
    <recommendedName>
        <fullName evidence="4">TIGR03067 domain-containing protein</fullName>
    </recommendedName>
</protein>
<dbReference type="EMBL" id="WVUD01000018">
    <property type="protein sequence ID" value="MYL83719.1"/>
    <property type="molecule type" value="Genomic_DNA"/>
</dbReference>
<keyword evidence="1" id="KW-0732">Signal</keyword>
<dbReference type="RefSeq" id="WP_160961175.1">
    <property type="nucleotide sequence ID" value="NZ_WVUD01000018.1"/>
</dbReference>
<dbReference type="Proteomes" id="UP000482487">
    <property type="component" value="Unassembled WGS sequence"/>
</dbReference>
<evidence type="ECO:0000256" key="1">
    <source>
        <dbReference type="SAM" id="SignalP"/>
    </source>
</evidence>
<evidence type="ECO:0000313" key="3">
    <source>
        <dbReference type="Proteomes" id="UP000482487"/>
    </source>
</evidence>
<keyword evidence="3" id="KW-1185">Reference proteome</keyword>
<evidence type="ECO:0000313" key="2">
    <source>
        <dbReference type="EMBL" id="MYL83719.1"/>
    </source>
</evidence>
<dbReference type="AlphaFoldDB" id="A0A7C9IP52"/>
<feature type="signal peptide" evidence="1">
    <location>
        <begin position="1"/>
        <end position="22"/>
    </location>
</feature>